<proteinExistence type="predicted"/>
<protein>
    <submittedName>
        <fullName evidence="2">Uncharacterized protein</fullName>
    </submittedName>
</protein>
<gene>
    <name evidence="2" type="ORF">TRIUR3_13453</name>
</gene>
<reference evidence="2" key="1">
    <citation type="journal article" date="2013" name="Nature">
        <title>Draft genome of the wheat A-genome progenitor Triticum urartu.</title>
        <authorList>
            <person name="Ling H.Q."/>
            <person name="Zhao S."/>
            <person name="Liu D."/>
            <person name="Wang J."/>
            <person name="Sun H."/>
            <person name="Zhang C."/>
            <person name="Fan H."/>
            <person name="Li D."/>
            <person name="Dong L."/>
            <person name="Tao Y."/>
            <person name="Gao C."/>
            <person name="Wu H."/>
            <person name="Li Y."/>
            <person name="Cui Y."/>
            <person name="Guo X."/>
            <person name="Zheng S."/>
            <person name="Wang B."/>
            <person name="Yu K."/>
            <person name="Liang Q."/>
            <person name="Yang W."/>
            <person name="Lou X."/>
            <person name="Chen J."/>
            <person name="Feng M."/>
            <person name="Jian J."/>
            <person name="Zhang X."/>
            <person name="Luo G."/>
            <person name="Jiang Y."/>
            <person name="Liu J."/>
            <person name="Wang Z."/>
            <person name="Sha Y."/>
            <person name="Zhang B."/>
            <person name="Wu H."/>
            <person name="Tang D."/>
            <person name="Shen Q."/>
            <person name="Xue P."/>
            <person name="Zou S."/>
            <person name="Wang X."/>
            <person name="Liu X."/>
            <person name="Wang F."/>
            <person name="Yang Y."/>
            <person name="An X."/>
            <person name="Dong Z."/>
            <person name="Zhang K."/>
            <person name="Zhang X."/>
            <person name="Luo M.C."/>
            <person name="Dvorak J."/>
            <person name="Tong Y."/>
            <person name="Wang J."/>
            <person name="Yang H."/>
            <person name="Li Z."/>
            <person name="Wang D."/>
            <person name="Zhang A."/>
            <person name="Wang J."/>
        </authorList>
    </citation>
    <scope>NUCLEOTIDE SEQUENCE</scope>
</reference>
<dbReference type="AlphaFoldDB" id="M7ZQQ4"/>
<evidence type="ECO:0000313" key="2">
    <source>
        <dbReference type="EMBL" id="EMS54695.1"/>
    </source>
</evidence>
<feature type="region of interest" description="Disordered" evidence="1">
    <location>
        <begin position="49"/>
        <end position="77"/>
    </location>
</feature>
<feature type="compositionally biased region" description="Basic and acidic residues" evidence="1">
    <location>
        <begin position="66"/>
        <end position="77"/>
    </location>
</feature>
<dbReference type="EMBL" id="KD179101">
    <property type="protein sequence ID" value="EMS54695.1"/>
    <property type="molecule type" value="Genomic_DNA"/>
</dbReference>
<evidence type="ECO:0000256" key="1">
    <source>
        <dbReference type="SAM" id="MobiDB-lite"/>
    </source>
</evidence>
<sequence length="77" mass="8268">MAKFLIVGACLTLDSKLTLVTNSDEELSAVLLSSLLGEKRMVLGHLVELSGKEESGPNDPYPTKGLKKEEQTEGHVA</sequence>
<accession>M7ZQQ4</accession>
<organism evidence="2">
    <name type="scientific">Triticum urartu</name>
    <name type="common">Red wild einkorn</name>
    <name type="synonym">Crithodium urartu</name>
    <dbReference type="NCBI Taxonomy" id="4572"/>
    <lineage>
        <taxon>Eukaryota</taxon>
        <taxon>Viridiplantae</taxon>
        <taxon>Streptophyta</taxon>
        <taxon>Embryophyta</taxon>
        <taxon>Tracheophyta</taxon>
        <taxon>Spermatophyta</taxon>
        <taxon>Magnoliopsida</taxon>
        <taxon>Liliopsida</taxon>
        <taxon>Poales</taxon>
        <taxon>Poaceae</taxon>
        <taxon>BOP clade</taxon>
        <taxon>Pooideae</taxon>
        <taxon>Triticodae</taxon>
        <taxon>Triticeae</taxon>
        <taxon>Triticinae</taxon>
        <taxon>Triticum</taxon>
    </lineage>
</organism>
<name>M7ZQQ4_TRIUA</name>